<reference evidence="3 4" key="1">
    <citation type="submission" date="2019-02" db="EMBL/GenBank/DDBJ databases">
        <title>Deep-cultivation of Planctomycetes and their phenomic and genomic characterization uncovers novel biology.</title>
        <authorList>
            <person name="Wiegand S."/>
            <person name="Jogler M."/>
            <person name="Boedeker C."/>
            <person name="Pinto D."/>
            <person name="Vollmers J."/>
            <person name="Rivas-Marin E."/>
            <person name="Kohn T."/>
            <person name="Peeters S.H."/>
            <person name="Heuer A."/>
            <person name="Rast P."/>
            <person name="Oberbeckmann S."/>
            <person name="Bunk B."/>
            <person name="Jeske O."/>
            <person name="Meyerdierks A."/>
            <person name="Storesund J.E."/>
            <person name="Kallscheuer N."/>
            <person name="Luecker S."/>
            <person name="Lage O.M."/>
            <person name="Pohl T."/>
            <person name="Merkel B.J."/>
            <person name="Hornburger P."/>
            <person name="Mueller R.-W."/>
            <person name="Bruemmer F."/>
            <person name="Labrenz M."/>
            <person name="Spormann A.M."/>
            <person name="Op Den Camp H."/>
            <person name="Overmann J."/>
            <person name="Amann R."/>
            <person name="Jetten M.S.M."/>
            <person name="Mascher T."/>
            <person name="Medema M.H."/>
            <person name="Devos D.P."/>
            <person name="Kaster A.-K."/>
            <person name="Ovreas L."/>
            <person name="Rohde M."/>
            <person name="Galperin M.Y."/>
            <person name="Jogler C."/>
        </authorList>
    </citation>
    <scope>NUCLEOTIDE SEQUENCE [LARGE SCALE GENOMIC DNA]</scope>
    <source>
        <strain evidence="3 4">Pla52o</strain>
    </source>
</reference>
<protein>
    <recommendedName>
        <fullName evidence="5">Prepilin-type N-terminal cleavage/methylation domain-containing protein</fullName>
    </recommendedName>
</protein>
<dbReference type="EMBL" id="SJPT01000015">
    <property type="protein sequence ID" value="TWU17140.1"/>
    <property type="molecule type" value="Genomic_DNA"/>
</dbReference>
<accession>A0A5C6BXT3</accession>
<dbReference type="RefSeq" id="WP_197169511.1">
    <property type="nucleotide sequence ID" value="NZ_SJPT01000015.1"/>
</dbReference>
<evidence type="ECO:0000256" key="2">
    <source>
        <dbReference type="SAM" id="Phobius"/>
    </source>
</evidence>
<keyword evidence="2" id="KW-1133">Transmembrane helix</keyword>
<keyword evidence="4" id="KW-1185">Reference proteome</keyword>
<evidence type="ECO:0000313" key="3">
    <source>
        <dbReference type="EMBL" id="TWU17140.1"/>
    </source>
</evidence>
<proteinExistence type="predicted"/>
<dbReference type="PROSITE" id="PS00409">
    <property type="entry name" value="PROKAR_NTER_METHYL"/>
    <property type="match status" value="1"/>
</dbReference>
<keyword evidence="2" id="KW-0472">Membrane</keyword>
<evidence type="ECO:0000256" key="1">
    <source>
        <dbReference type="SAM" id="MobiDB-lite"/>
    </source>
</evidence>
<dbReference type="Proteomes" id="UP000316304">
    <property type="component" value="Unassembled WGS sequence"/>
</dbReference>
<feature type="region of interest" description="Disordered" evidence="1">
    <location>
        <begin position="164"/>
        <end position="185"/>
    </location>
</feature>
<feature type="transmembrane region" description="Helical" evidence="2">
    <location>
        <begin position="20"/>
        <end position="43"/>
    </location>
</feature>
<name>A0A5C6BXT3_9BACT</name>
<evidence type="ECO:0008006" key="5">
    <source>
        <dbReference type="Google" id="ProtNLM"/>
    </source>
</evidence>
<dbReference type="InterPro" id="IPR012902">
    <property type="entry name" value="N_methyl_site"/>
</dbReference>
<dbReference type="AlphaFoldDB" id="A0A5C6BXT3"/>
<feature type="region of interest" description="Disordered" evidence="1">
    <location>
        <begin position="75"/>
        <end position="94"/>
    </location>
</feature>
<sequence>MIQSVRFSTSVRNSRTGFSLLEVMLATALLAASAMVLSSLLGLGAKFGSRAEQLTEAISQAQSLMDEFVALPPRDAEPNEEVSGELAGPPPRGYRIRVTPVSLGGGANRSGSIASVDGAAADENRAGLVRVTVEILATPVAASGEGTTPLCRISRLVRQRRLTSPRFDSTGAAMTDSDSMSGALP</sequence>
<comment type="caution">
    <text evidence="3">The sequence shown here is derived from an EMBL/GenBank/DDBJ whole genome shotgun (WGS) entry which is preliminary data.</text>
</comment>
<organism evidence="3 4">
    <name type="scientific">Novipirellula galeiformis</name>
    <dbReference type="NCBI Taxonomy" id="2528004"/>
    <lineage>
        <taxon>Bacteria</taxon>
        <taxon>Pseudomonadati</taxon>
        <taxon>Planctomycetota</taxon>
        <taxon>Planctomycetia</taxon>
        <taxon>Pirellulales</taxon>
        <taxon>Pirellulaceae</taxon>
        <taxon>Novipirellula</taxon>
    </lineage>
</organism>
<gene>
    <name evidence="3" type="ORF">Pla52o_54790</name>
</gene>
<keyword evidence="2" id="KW-0812">Transmembrane</keyword>
<evidence type="ECO:0000313" key="4">
    <source>
        <dbReference type="Proteomes" id="UP000316304"/>
    </source>
</evidence>
<feature type="compositionally biased region" description="Polar residues" evidence="1">
    <location>
        <begin position="176"/>
        <end position="185"/>
    </location>
</feature>